<accession>A0A8T2ITI4</accession>
<dbReference type="GO" id="GO:0005829">
    <property type="term" value="C:cytosol"/>
    <property type="evidence" value="ECO:0007669"/>
    <property type="project" value="TreeGrafter"/>
</dbReference>
<keyword evidence="4" id="KW-0949">S-adenosyl-L-methionine</keyword>
<dbReference type="InterPro" id="IPR000940">
    <property type="entry name" value="NNMT_TEMT_trans"/>
</dbReference>
<evidence type="ECO:0000256" key="1">
    <source>
        <dbReference type="ARBA" id="ARBA00007996"/>
    </source>
</evidence>
<sequence>MDVTSGSAVYQLLSAAKTFKEIYVSEFTDGAIKEFHKWLNKEHGAHDWSYPAKFLAELEDKGDTWEENEDNVRRAIKKVVKWDICGGPLQPHEVPQVDCVISFWVLQKISKTKEEFKNNLKNVVSQIKKGGWLIIFTALNMSYYRFGKNMDKHFFLAIDGNFLRAAVIDAGLVIAKFEILPRSKVSDVLDHDSVAFLLANKKLGG</sequence>
<comment type="similarity">
    <text evidence="1">Belongs to the class I-like SAM-binding methyltransferase superfamily. NNMT/PNMT/TEMT family.</text>
</comment>
<comment type="caution">
    <text evidence="5">The sequence shown here is derived from an EMBL/GenBank/DDBJ whole genome shotgun (WGS) entry which is preliminary data.</text>
</comment>
<dbReference type="SUPFAM" id="SSF53335">
    <property type="entry name" value="S-adenosyl-L-methionine-dependent methyltransferases"/>
    <property type="match status" value="1"/>
</dbReference>
<dbReference type="EMBL" id="JAACNH010000008">
    <property type="protein sequence ID" value="KAG8434318.1"/>
    <property type="molecule type" value="Genomic_DNA"/>
</dbReference>
<name>A0A8T2ITI4_9PIPI</name>
<protein>
    <submittedName>
        <fullName evidence="5">Uncharacterized protein</fullName>
    </submittedName>
</protein>
<dbReference type="Proteomes" id="UP000812440">
    <property type="component" value="Chromosome 7"/>
</dbReference>
<organism evidence="5 6">
    <name type="scientific">Hymenochirus boettgeri</name>
    <name type="common">Congo dwarf clawed frog</name>
    <dbReference type="NCBI Taxonomy" id="247094"/>
    <lineage>
        <taxon>Eukaryota</taxon>
        <taxon>Metazoa</taxon>
        <taxon>Chordata</taxon>
        <taxon>Craniata</taxon>
        <taxon>Vertebrata</taxon>
        <taxon>Euteleostomi</taxon>
        <taxon>Amphibia</taxon>
        <taxon>Batrachia</taxon>
        <taxon>Anura</taxon>
        <taxon>Pipoidea</taxon>
        <taxon>Pipidae</taxon>
        <taxon>Pipinae</taxon>
        <taxon>Hymenochirus</taxon>
    </lineage>
</organism>
<dbReference type="AlphaFoldDB" id="A0A8T2ITI4"/>
<dbReference type="GO" id="GO:0008170">
    <property type="term" value="F:N-methyltransferase activity"/>
    <property type="evidence" value="ECO:0007669"/>
    <property type="project" value="TreeGrafter"/>
</dbReference>
<gene>
    <name evidence="5" type="ORF">GDO86_012629</name>
</gene>
<evidence type="ECO:0000256" key="2">
    <source>
        <dbReference type="ARBA" id="ARBA00022603"/>
    </source>
</evidence>
<reference evidence="5" key="1">
    <citation type="thesis" date="2020" institute="ProQuest LLC" country="789 East Eisenhower Parkway, Ann Arbor, MI, USA">
        <title>Comparative Genomics and Chromosome Evolution.</title>
        <authorList>
            <person name="Mudd A.B."/>
        </authorList>
    </citation>
    <scope>NUCLEOTIDE SEQUENCE</scope>
    <source>
        <strain evidence="5">Female2</strain>
        <tissue evidence="5">Blood</tissue>
    </source>
</reference>
<proteinExistence type="inferred from homology"/>
<evidence type="ECO:0000256" key="4">
    <source>
        <dbReference type="ARBA" id="ARBA00022691"/>
    </source>
</evidence>
<dbReference type="PANTHER" id="PTHR10867:SF45">
    <property type="entry name" value="LOC100127826 PROTEIN"/>
    <property type="match status" value="1"/>
</dbReference>
<keyword evidence="3" id="KW-0808">Transferase</keyword>
<dbReference type="OrthoDB" id="9905991at2759"/>
<evidence type="ECO:0000313" key="6">
    <source>
        <dbReference type="Proteomes" id="UP000812440"/>
    </source>
</evidence>
<dbReference type="InterPro" id="IPR029063">
    <property type="entry name" value="SAM-dependent_MTases_sf"/>
</dbReference>
<keyword evidence="6" id="KW-1185">Reference proteome</keyword>
<evidence type="ECO:0000313" key="5">
    <source>
        <dbReference type="EMBL" id="KAG8434318.1"/>
    </source>
</evidence>
<dbReference type="GO" id="GO:0032259">
    <property type="term" value="P:methylation"/>
    <property type="evidence" value="ECO:0007669"/>
    <property type="project" value="UniProtKB-KW"/>
</dbReference>
<dbReference type="PROSITE" id="PS51681">
    <property type="entry name" value="SAM_MT_NNMT_PNMT_TEMT"/>
    <property type="match status" value="1"/>
</dbReference>
<dbReference type="PANTHER" id="PTHR10867">
    <property type="entry name" value="NNMT/PNMT/TEMT FAMILY MEMBER"/>
    <property type="match status" value="1"/>
</dbReference>
<keyword evidence="2" id="KW-0489">Methyltransferase</keyword>
<dbReference type="Gene3D" id="3.40.50.150">
    <property type="entry name" value="Vaccinia Virus protein VP39"/>
    <property type="match status" value="1"/>
</dbReference>
<dbReference type="Pfam" id="PF01234">
    <property type="entry name" value="NNMT_PNMT_TEMT"/>
    <property type="match status" value="1"/>
</dbReference>
<evidence type="ECO:0000256" key="3">
    <source>
        <dbReference type="ARBA" id="ARBA00022679"/>
    </source>
</evidence>